<dbReference type="GO" id="GO:0006309">
    <property type="term" value="P:apoptotic DNA fragmentation"/>
    <property type="evidence" value="ECO:0007669"/>
    <property type="project" value="TreeGrafter"/>
</dbReference>
<gene>
    <name evidence="3" type="primary">Dnase2b</name>
    <name evidence="3" type="ORF">T12_5298</name>
</gene>
<dbReference type="Proteomes" id="UP000054783">
    <property type="component" value="Unassembled WGS sequence"/>
</dbReference>
<comment type="caution">
    <text evidence="3">The sequence shown here is derived from an EMBL/GenBank/DDBJ whole genome shotgun (WGS) entry which is preliminary data.</text>
</comment>
<comment type="similarity">
    <text evidence="1">Belongs to the DNase II family.</text>
</comment>
<keyword evidence="4" id="KW-1185">Reference proteome</keyword>
<proteinExistence type="inferred from homology"/>
<name>A0A0V0Z3Y7_9BILA</name>
<feature type="non-terminal residue" evidence="3">
    <location>
        <position position="180"/>
    </location>
</feature>
<dbReference type="PANTHER" id="PTHR10858">
    <property type="entry name" value="DEOXYRIBONUCLEASE II"/>
    <property type="match status" value="1"/>
</dbReference>
<keyword evidence="2" id="KW-0378">Hydrolase</keyword>
<dbReference type="Pfam" id="PF03265">
    <property type="entry name" value="DNase_II"/>
    <property type="match status" value="1"/>
</dbReference>
<reference evidence="3 4" key="1">
    <citation type="submission" date="2015-01" db="EMBL/GenBank/DDBJ databases">
        <title>Evolution of Trichinella species and genotypes.</title>
        <authorList>
            <person name="Korhonen P.K."/>
            <person name="Edoardo P."/>
            <person name="Giuseppe L.R."/>
            <person name="Gasser R.B."/>
        </authorList>
    </citation>
    <scope>NUCLEOTIDE SEQUENCE [LARGE SCALE GENOMIC DNA]</scope>
    <source>
        <strain evidence="3">ISS2496</strain>
    </source>
</reference>
<evidence type="ECO:0000256" key="2">
    <source>
        <dbReference type="ARBA" id="ARBA00022801"/>
    </source>
</evidence>
<dbReference type="EMBL" id="JYDQ01000508">
    <property type="protein sequence ID" value="KRY07269.1"/>
    <property type="molecule type" value="Genomic_DNA"/>
</dbReference>
<dbReference type="OrthoDB" id="10261598at2759"/>
<evidence type="ECO:0000256" key="1">
    <source>
        <dbReference type="ARBA" id="ARBA00007527"/>
    </source>
</evidence>
<accession>A0A0V0Z3Y7</accession>
<evidence type="ECO:0000313" key="3">
    <source>
        <dbReference type="EMBL" id="KRY07269.1"/>
    </source>
</evidence>
<dbReference type="InterPro" id="IPR004947">
    <property type="entry name" value="DNase_II"/>
</dbReference>
<evidence type="ECO:0000313" key="4">
    <source>
        <dbReference type="Proteomes" id="UP000054783"/>
    </source>
</evidence>
<dbReference type="AlphaFoldDB" id="A0A0V0Z3Y7"/>
<protein>
    <submittedName>
        <fullName evidence="3">Deoxyribonuclease-2-beta</fullName>
    </submittedName>
</protein>
<organism evidence="3 4">
    <name type="scientific">Trichinella patagoniensis</name>
    <dbReference type="NCBI Taxonomy" id="990121"/>
    <lineage>
        <taxon>Eukaryota</taxon>
        <taxon>Metazoa</taxon>
        <taxon>Ecdysozoa</taxon>
        <taxon>Nematoda</taxon>
        <taxon>Enoplea</taxon>
        <taxon>Dorylaimia</taxon>
        <taxon>Trichinellida</taxon>
        <taxon>Trichinellidae</taxon>
        <taxon>Trichinella</taxon>
    </lineage>
</organism>
<dbReference type="GO" id="GO:0004531">
    <property type="term" value="F:deoxyribonuclease II activity"/>
    <property type="evidence" value="ECO:0007669"/>
    <property type="project" value="InterPro"/>
</dbReference>
<sequence>MKILKRLTKEFTMLSLILYRVVVYKAPAQNTGKALIAGANANAWQSIQDLTVRNGHAVVKSLEHVIMADNTNKFIAYNNIPPDIPKVKTKSNSKGVLMMNPGVQDEASWIVHTIPGFPKALTGYVFPLAEIQKGHLFICLTIKKSEIDAIAMALRIATPLIYHNDIPDDPARPNLKKLVN</sequence>
<dbReference type="PANTHER" id="PTHR10858:SF23">
    <property type="entry name" value="DEOXYRIBONUCLEASE II"/>
    <property type="match status" value="1"/>
</dbReference>